<feature type="compositionally biased region" description="Basic and acidic residues" evidence="1">
    <location>
        <begin position="425"/>
        <end position="437"/>
    </location>
</feature>
<sequence>MTRRRHTRRGGWDHLLSPNAQSASNNEKTHEPNTQTETPASKSKAVNTDKDTKSIQMTDTTDNAETARPHSSGNQNTLQQPATIASNTRDSENTCRAFPLTETSSGSQEGIQENGEKACSTSTVGSTAGNKDGTLCSTKEGSSKCADTSTTGDKGHPQNNIEEESSIISIASNTECKGGTLDNRDKVCKCAVYSTAGDGRGTSVAEGEAPCISAAISTARCKGGTKYIKEETCTKCRAYSTEGGLREPQDNREEAWSKCVPTSTTGGKCVTQHSSGEEFPLRAADLTSAVKGEMLEKTASGETPYVASSTEPEVSVVAVGYEDGKMASVTKPDIHMETVTEPDVITVSLSDPDVTMQSVSEDATFMPNTTTRVCAMIARPETNVAVRLFPAHAKELDTGPNCSEKADTEAHALTSHGSPSTHSLDPVRPDAEDERVMSSRSHLPGQGPVELLDRPFLRLAVHRTDPPLHLRWQFLAGGAVVGTSYSAMRFPSHAAHITVGNIARTAVLVSLHCQEGLQNALGLLPGRRTSVLLALGGAQHTLRDQRGPTNGTASSTKQHEDGQTASWREWESTRPLKEVRKTTNWRARSPCRTKRQEAL</sequence>
<feature type="region of interest" description="Disordered" evidence="1">
    <location>
        <begin position="1"/>
        <end position="125"/>
    </location>
</feature>
<dbReference type="Proteomes" id="UP000821866">
    <property type="component" value="Chromosome 4"/>
</dbReference>
<feature type="compositionally biased region" description="Polar residues" evidence="1">
    <location>
        <begin position="18"/>
        <end position="46"/>
    </location>
</feature>
<evidence type="ECO:0000256" key="1">
    <source>
        <dbReference type="SAM" id="MobiDB-lite"/>
    </source>
</evidence>
<gene>
    <name evidence="2" type="ORF">HPB51_023783</name>
</gene>
<feature type="region of interest" description="Disordered" evidence="1">
    <location>
        <begin position="395"/>
        <end position="447"/>
    </location>
</feature>
<reference evidence="2" key="2">
    <citation type="submission" date="2021-09" db="EMBL/GenBank/DDBJ databases">
        <authorList>
            <person name="Jia N."/>
            <person name="Wang J."/>
            <person name="Shi W."/>
            <person name="Du L."/>
            <person name="Sun Y."/>
            <person name="Zhan W."/>
            <person name="Jiang J."/>
            <person name="Wang Q."/>
            <person name="Zhang B."/>
            <person name="Ji P."/>
            <person name="Sakyi L.B."/>
            <person name="Cui X."/>
            <person name="Yuan T."/>
            <person name="Jiang B."/>
            <person name="Yang W."/>
            <person name="Lam T.T.-Y."/>
            <person name="Chang Q."/>
            <person name="Ding S."/>
            <person name="Wang X."/>
            <person name="Zhu J."/>
            <person name="Ruan X."/>
            <person name="Zhao L."/>
            <person name="Wei J."/>
            <person name="Que T."/>
            <person name="Du C."/>
            <person name="Cheng J."/>
            <person name="Dai P."/>
            <person name="Han X."/>
            <person name="Huang E."/>
            <person name="Gao Y."/>
            <person name="Liu J."/>
            <person name="Shao H."/>
            <person name="Ye R."/>
            <person name="Li L."/>
            <person name="Wei W."/>
            <person name="Wang X."/>
            <person name="Wang C."/>
            <person name="Huo Q."/>
            <person name="Li W."/>
            <person name="Guo W."/>
            <person name="Chen H."/>
            <person name="Chen S."/>
            <person name="Zhou L."/>
            <person name="Zhou L."/>
            <person name="Ni X."/>
            <person name="Tian J."/>
            <person name="Zhou Y."/>
            <person name="Sheng Y."/>
            <person name="Liu T."/>
            <person name="Pan Y."/>
            <person name="Xia L."/>
            <person name="Li J."/>
            <person name="Zhao F."/>
            <person name="Cao W."/>
        </authorList>
    </citation>
    <scope>NUCLEOTIDE SEQUENCE</scope>
    <source>
        <strain evidence="2">Rmic-2018</strain>
        <tissue evidence="2">Larvae</tissue>
    </source>
</reference>
<feature type="compositionally biased region" description="Polar residues" evidence="1">
    <location>
        <begin position="547"/>
        <end position="556"/>
    </location>
</feature>
<evidence type="ECO:0000313" key="3">
    <source>
        <dbReference type="Proteomes" id="UP000821866"/>
    </source>
</evidence>
<dbReference type="AlphaFoldDB" id="A0A9J6E4K4"/>
<dbReference type="EMBL" id="JABSTU010000006">
    <property type="protein sequence ID" value="KAH8029218.1"/>
    <property type="molecule type" value="Genomic_DNA"/>
</dbReference>
<feature type="region of interest" description="Disordered" evidence="1">
    <location>
        <begin position="138"/>
        <end position="166"/>
    </location>
</feature>
<feature type="region of interest" description="Disordered" evidence="1">
    <location>
        <begin position="542"/>
        <end position="599"/>
    </location>
</feature>
<name>A0A9J6E4K4_RHIMP</name>
<organism evidence="2 3">
    <name type="scientific">Rhipicephalus microplus</name>
    <name type="common">Cattle tick</name>
    <name type="synonym">Boophilus microplus</name>
    <dbReference type="NCBI Taxonomy" id="6941"/>
    <lineage>
        <taxon>Eukaryota</taxon>
        <taxon>Metazoa</taxon>
        <taxon>Ecdysozoa</taxon>
        <taxon>Arthropoda</taxon>
        <taxon>Chelicerata</taxon>
        <taxon>Arachnida</taxon>
        <taxon>Acari</taxon>
        <taxon>Parasitiformes</taxon>
        <taxon>Ixodida</taxon>
        <taxon>Ixodoidea</taxon>
        <taxon>Ixodidae</taxon>
        <taxon>Rhipicephalinae</taxon>
        <taxon>Rhipicephalus</taxon>
        <taxon>Boophilus</taxon>
    </lineage>
</organism>
<feature type="compositionally biased region" description="Basic and acidic residues" evidence="1">
    <location>
        <begin position="557"/>
        <end position="581"/>
    </location>
</feature>
<feature type="compositionally biased region" description="Polar residues" evidence="1">
    <location>
        <begin position="138"/>
        <end position="152"/>
    </location>
</feature>
<evidence type="ECO:0000313" key="2">
    <source>
        <dbReference type="EMBL" id="KAH8029218.1"/>
    </source>
</evidence>
<feature type="compositionally biased region" description="Polar residues" evidence="1">
    <location>
        <begin position="54"/>
        <end position="88"/>
    </location>
</feature>
<feature type="compositionally biased region" description="Polar residues" evidence="1">
    <location>
        <begin position="101"/>
        <end position="111"/>
    </location>
</feature>
<comment type="caution">
    <text evidence="2">The sequence shown here is derived from an EMBL/GenBank/DDBJ whole genome shotgun (WGS) entry which is preliminary data.</text>
</comment>
<proteinExistence type="predicted"/>
<keyword evidence="3" id="KW-1185">Reference proteome</keyword>
<protein>
    <submittedName>
        <fullName evidence="2">Uncharacterized protein</fullName>
    </submittedName>
</protein>
<accession>A0A9J6E4K4</accession>
<reference evidence="2" key="1">
    <citation type="journal article" date="2020" name="Cell">
        <title>Large-Scale Comparative Analyses of Tick Genomes Elucidate Their Genetic Diversity and Vector Capacities.</title>
        <authorList>
            <consortium name="Tick Genome and Microbiome Consortium (TIGMIC)"/>
            <person name="Jia N."/>
            <person name="Wang J."/>
            <person name="Shi W."/>
            <person name="Du L."/>
            <person name="Sun Y."/>
            <person name="Zhan W."/>
            <person name="Jiang J.F."/>
            <person name="Wang Q."/>
            <person name="Zhang B."/>
            <person name="Ji P."/>
            <person name="Bell-Sakyi L."/>
            <person name="Cui X.M."/>
            <person name="Yuan T.T."/>
            <person name="Jiang B.G."/>
            <person name="Yang W.F."/>
            <person name="Lam T.T."/>
            <person name="Chang Q.C."/>
            <person name="Ding S.J."/>
            <person name="Wang X.J."/>
            <person name="Zhu J.G."/>
            <person name="Ruan X.D."/>
            <person name="Zhao L."/>
            <person name="Wei J.T."/>
            <person name="Ye R.Z."/>
            <person name="Que T.C."/>
            <person name="Du C.H."/>
            <person name="Zhou Y.H."/>
            <person name="Cheng J.X."/>
            <person name="Dai P.F."/>
            <person name="Guo W.B."/>
            <person name="Han X.H."/>
            <person name="Huang E.J."/>
            <person name="Li L.F."/>
            <person name="Wei W."/>
            <person name="Gao Y.C."/>
            <person name="Liu J.Z."/>
            <person name="Shao H.Z."/>
            <person name="Wang X."/>
            <person name="Wang C.C."/>
            <person name="Yang T.C."/>
            <person name="Huo Q.B."/>
            <person name="Li W."/>
            <person name="Chen H.Y."/>
            <person name="Chen S.E."/>
            <person name="Zhou L.G."/>
            <person name="Ni X.B."/>
            <person name="Tian J.H."/>
            <person name="Sheng Y."/>
            <person name="Liu T."/>
            <person name="Pan Y.S."/>
            <person name="Xia L.Y."/>
            <person name="Li J."/>
            <person name="Zhao F."/>
            <person name="Cao W.C."/>
        </authorList>
    </citation>
    <scope>NUCLEOTIDE SEQUENCE</scope>
    <source>
        <strain evidence="2">Rmic-2018</strain>
    </source>
</reference>